<dbReference type="PANTHER" id="PTHR11280:SF5">
    <property type="entry name" value="GLUCOSAMINE-6-PHOSPHATE ISOMERASE"/>
    <property type="match status" value="1"/>
</dbReference>
<dbReference type="OrthoDB" id="7663298at2759"/>
<dbReference type="GO" id="GO:0005975">
    <property type="term" value="P:carbohydrate metabolic process"/>
    <property type="evidence" value="ECO:0007669"/>
    <property type="project" value="InterPro"/>
</dbReference>
<evidence type="ECO:0000256" key="1">
    <source>
        <dbReference type="ARBA" id="ARBA00000644"/>
    </source>
</evidence>
<evidence type="ECO:0000256" key="3">
    <source>
        <dbReference type="ARBA" id="ARBA00012680"/>
    </source>
</evidence>
<dbReference type="InterPro" id="IPR018321">
    <property type="entry name" value="Glucosamine6P_isomerase_CS"/>
</dbReference>
<dbReference type="HAMAP" id="MF_01241">
    <property type="entry name" value="GlcN6P_deamin"/>
    <property type="match status" value="1"/>
</dbReference>
<dbReference type="FunFam" id="3.40.50.1360:FF:000002">
    <property type="entry name" value="Glucosamine-6-phosphate deaminase"/>
    <property type="match status" value="1"/>
</dbReference>
<dbReference type="AlphaFoldDB" id="C6HHL6"/>
<keyword evidence="5" id="KW-0378">Hydrolase</keyword>
<organism evidence="11 12">
    <name type="scientific">Ajellomyces capsulatus (strain H143)</name>
    <name type="common">Darling's disease fungus</name>
    <name type="synonym">Histoplasma capsulatum</name>
    <dbReference type="NCBI Taxonomy" id="544712"/>
    <lineage>
        <taxon>Eukaryota</taxon>
        <taxon>Fungi</taxon>
        <taxon>Dikarya</taxon>
        <taxon>Ascomycota</taxon>
        <taxon>Pezizomycotina</taxon>
        <taxon>Eurotiomycetes</taxon>
        <taxon>Eurotiomycetidae</taxon>
        <taxon>Onygenales</taxon>
        <taxon>Ajellomycetaceae</taxon>
        <taxon>Histoplasma</taxon>
    </lineage>
</organism>
<dbReference type="GO" id="GO:0006043">
    <property type="term" value="P:glucosamine catabolic process"/>
    <property type="evidence" value="ECO:0007669"/>
    <property type="project" value="TreeGrafter"/>
</dbReference>
<dbReference type="VEuPathDB" id="FungiDB:HCDG_05697"/>
<name>C6HHL6_AJECH</name>
<dbReference type="HOGENOM" id="CLU_049611_2_0_1"/>
<dbReference type="eggNOG" id="KOG3148">
    <property type="taxonomic scope" value="Eukaryota"/>
</dbReference>
<feature type="domain" description="Glucosamine/galactosamine-6-phosphate isomerase" evidence="10">
    <location>
        <begin position="91"/>
        <end position="302"/>
    </location>
</feature>
<dbReference type="CDD" id="cd01399">
    <property type="entry name" value="GlcN6P_deaminase"/>
    <property type="match status" value="1"/>
</dbReference>
<sequence length="447" mass="48983">MSPTNATSLLQHTCPQFSAGETAFEPSLLSSDGVFLFGSHSASCGSRSSKLPVMMSPTWLLPNRAVTLTSLIGGKKSFFNLLNQRVIIRKDPQRVSEYVADYIISRIKQFAPSEDRPFVLGLPTGSSPQTVYRILVQRYKAGEISFKHVITFNMDEYVGLPRDHPESYHSFMYKHLFSHVDIPPKNINILNGNAPDPIKECADYEAKILQVGGIDLFLGGVGADGHIAFNEPGSSLRSRTRVKTLAYDTLLANSRFFNNDISQVPRQAMTVGIQTILDSREVVIVVTGAHKATALQKGIESGVNHMWTLSALQLHPHPLIVVDEDATLELKVKTVKYFVSIEQAGTDARTQGPPLVHRTKQYRPPVMTPPHSPGANDASTPVKDSKLTIDTSGFHPRTTNGGGEEELDELTPDSMSSRLKDSSIAGLDATIAGDLVFDRMASRIDEV</sequence>
<dbReference type="EC" id="3.5.99.6" evidence="3"/>
<evidence type="ECO:0000256" key="9">
    <source>
        <dbReference type="SAM" id="MobiDB-lite"/>
    </source>
</evidence>
<dbReference type="GO" id="GO:0019262">
    <property type="term" value="P:N-acetylneuraminate catabolic process"/>
    <property type="evidence" value="ECO:0007669"/>
    <property type="project" value="TreeGrafter"/>
</dbReference>
<dbReference type="GO" id="GO:0005829">
    <property type="term" value="C:cytosol"/>
    <property type="evidence" value="ECO:0007669"/>
    <property type="project" value="UniProtKB-ARBA"/>
</dbReference>
<proteinExistence type="inferred from homology"/>
<dbReference type="InterPro" id="IPR037171">
    <property type="entry name" value="NagB/RpiA_transferase-like"/>
</dbReference>
<evidence type="ECO:0000256" key="8">
    <source>
        <dbReference type="ARBA" id="ARBA00050047"/>
    </source>
</evidence>
<dbReference type="InterPro" id="IPR006148">
    <property type="entry name" value="Glc/Gal-6P_isomerase"/>
</dbReference>
<dbReference type="GO" id="GO:0004342">
    <property type="term" value="F:glucosamine-6-phosphate deaminase activity"/>
    <property type="evidence" value="ECO:0007669"/>
    <property type="project" value="UniProtKB-EC"/>
</dbReference>
<evidence type="ECO:0000256" key="7">
    <source>
        <dbReference type="ARBA" id="ARBA00049961"/>
    </source>
</evidence>
<dbReference type="STRING" id="544712.C6HHL6"/>
<dbReference type="GO" id="GO:0006046">
    <property type="term" value="P:N-acetylglucosamine catabolic process"/>
    <property type="evidence" value="ECO:0007669"/>
    <property type="project" value="TreeGrafter"/>
</dbReference>
<evidence type="ECO:0000313" key="11">
    <source>
        <dbReference type="EMBL" id="EER40300.1"/>
    </source>
</evidence>
<dbReference type="SUPFAM" id="SSF100950">
    <property type="entry name" value="NagB/RpiA/CoA transferase-like"/>
    <property type="match status" value="1"/>
</dbReference>
<dbReference type="OMA" id="INHMWTL"/>
<comment type="function">
    <text evidence="7">Catalyzes the reversible conversion of alpha-D-glucosamine 6-phosphate (GlcN-6P) into beta-D-fructose 6-phosphate (Fru-6P) and ammonium ion, a regulatory reaction step in de novo uridine diphosphate-N-acetyl-alpha-D-glucosamine (UDP-GlcNAc) biosynthesis via hexosamine pathway.</text>
</comment>
<dbReference type="Pfam" id="PF01182">
    <property type="entry name" value="Glucosamine_iso"/>
    <property type="match status" value="1"/>
</dbReference>
<evidence type="ECO:0000313" key="12">
    <source>
        <dbReference type="Proteomes" id="UP000002624"/>
    </source>
</evidence>
<evidence type="ECO:0000256" key="5">
    <source>
        <dbReference type="ARBA" id="ARBA00022801"/>
    </source>
</evidence>
<evidence type="ECO:0000256" key="6">
    <source>
        <dbReference type="ARBA" id="ARBA00023277"/>
    </source>
</evidence>
<dbReference type="PROSITE" id="PS01161">
    <property type="entry name" value="GLC_GALNAC_ISOMERASE"/>
    <property type="match status" value="1"/>
</dbReference>
<dbReference type="EMBL" id="GG692427">
    <property type="protein sequence ID" value="EER40300.1"/>
    <property type="molecule type" value="Genomic_DNA"/>
</dbReference>
<protein>
    <recommendedName>
        <fullName evidence="4">Glucosamine-6-phosphate deaminase</fullName>
        <ecNumber evidence="3">3.5.99.6</ecNumber>
    </recommendedName>
    <alternativeName>
        <fullName evidence="8">Glucosamine-6-phosphate isomerase</fullName>
    </alternativeName>
</protein>
<accession>C6HHL6</accession>
<dbReference type="Gene3D" id="3.40.50.1360">
    <property type="match status" value="1"/>
</dbReference>
<comment type="similarity">
    <text evidence="2">Belongs to the glucosamine/galactosamine-6-phosphate isomerase family.</text>
</comment>
<evidence type="ECO:0000256" key="4">
    <source>
        <dbReference type="ARBA" id="ARBA00017067"/>
    </source>
</evidence>
<dbReference type="InterPro" id="IPR004547">
    <property type="entry name" value="Glucosamine6P_isomerase"/>
</dbReference>
<dbReference type="Proteomes" id="UP000002624">
    <property type="component" value="Unassembled WGS sequence"/>
</dbReference>
<evidence type="ECO:0000256" key="2">
    <source>
        <dbReference type="ARBA" id="ARBA00005526"/>
    </source>
</evidence>
<comment type="catalytic activity">
    <reaction evidence="1">
        <text>alpha-D-glucosamine 6-phosphate + H2O = beta-D-fructose 6-phosphate + NH4(+)</text>
        <dbReference type="Rhea" id="RHEA:12172"/>
        <dbReference type="ChEBI" id="CHEBI:15377"/>
        <dbReference type="ChEBI" id="CHEBI:28938"/>
        <dbReference type="ChEBI" id="CHEBI:57634"/>
        <dbReference type="ChEBI" id="CHEBI:75989"/>
        <dbReference type="EC" id="3.5.99.6"/>
    </reaction>
</comment>
<dbReference type="PANTHER" id="PTHR11280">
    <property type="entry name" value="GLUCOSAMINE-6-PHOSPHATE ISOMERASE"/>
    <property type="match status" value="1"/>
</dbReference>
<keyword evidence="6" id="KW-0119">Carbohydrate metabolism</keyword>
<gene>
    <name evidence="11" type="ORF">HCDG_05697</name>
</gene>
<reference evidence="12" key="1">
    <citation type="submission" date="2009-05" db="EMBL/GenBank/DDBJ databases">
        <title>The genome sequence of Ajellomyces capsulatus strain H143.</title>
        <authorList>
            <person name="Champion M."/>
            <person name="Cuomo C.A."/>
            <person name="Ma L.-J."/>
            <person name="Henn M.R."/>
            <person name="Sil A."/>
            <person name="Goldman B."/>
            <person name="Young S.K."/>
            <person name="Kodira C.D."/>
            <person name="Zeng Q."/>
            <person name="Koehrsen M."/>
            <person name="Alvarado L."/>
            <person name="Berlin A.M."/>
            <person name="Borenstein D."/>
            <person name="Chen Z."/>
            <person name="Engels R."/>
            <person name="Freedman E."/>
            <person name="Gellesch M."/>
            <person name="Goldberg J."/>
            <person name="Griggs A."/>
            <person name="Gujja S."/>
            <person name="Heiman D.I."/>
            <person name="Hepburn T.A."/>
            <person name="Howarth C."/>
            <person name="Jen D."/>
            <person name="Larson L."/>
            <person name="Lewis B."/>
            <person name="Mehta T."/>
            <person name="Park D."/>
            <person name="Pearson M."/>
            <person name="Roberts A."/>
            <person name="Saif S."/>
            <person name="Shea T.D."/>
            <person name="Shenoy N."/>
            <person name="Sisk P."/>
            <person name="Stolte C."/>
            <person name="Sykes S."/>
            <person name="Walk T."/>
            <person name="White J."/>
            <person name="Yandava C."/>
            <person name="Klein B."/>
            <person name="McEwen J.G."/>
            <person name="Puccia R."/>
            <person name="Goldman G.H."/>
            <person name="Felipe M.S."/>
            <person name="Nino-Vega G."/>
            <person name="San-Blas G."/>
            <person name="Taylor J.W."/>
            <person name="Mendoza L."/>
            <person name="Galagan J.E."/>
            <person name="Nusbaum C."/>
            <person name="Birren B.W."/>
        </authorList>
    </citation>
    <scope>NUCLEOTIDE SEQUENCE [LARGE SCALE GENOMIC DNA]</scope>
    <source>
        <strain evidence="12">H143</strain>
    </source>
</reference>
<evidence type="ECO:0000259" key="10">
    <source>
        <dbReference type="Pfam" id="PF01182"/>
    </source>
</evidence>
<dbReference type="GO" id="GO:0042802">
    <property type="term" value="F:identical protein binding"/>
    <property type="evidence" value="ECO:0007669"/>
    <property type="project" value="TreeGrafter"/>
</dbReference>
<feature type="region of interest" description="Disordered" evidence="9">
    <location>
        <begin position="362"/>
        <end position="419"/>
    </location>
</feature>
<dbReference type="NCBIfam" id="TIGR00502">
    <property type="entry name" value="nagB"/>
    <property type="match status" value="1"/>
</dbReference>